<evidence type="ECO:0000313" key="2">
    <source>
        <dbReference type="EMBL" id="KAA3681526.1"/>
    </source>
</evidence>
<keyword evidence="1" id="KW-0812">Transmembrane</keyword>
<sequence length="703" mass="80597">MDSHYVARLMLLDMPQFVEIDVTKVRSPQFAVMSRMEKHAYRQKIFTTVEEFRVFYCTVLLTDCMHQMQTSNLSVNETLHNSDPRIRSDFVVVAIDSTVDSDRSHGTVVHIFSTRRPNNYYDRLRVKQINIFERLNGLSSLINMFNVNKMLDQQDTSLLALEIPRAIFKQFGVHHASIEYEVRHQGRIESGHSDCILLYTRYASIRIDPEVVLIGQPIRLNSFKDILQIISQNRTGQWQKVVWVLKRKSNWEIILAYSWHLNKSEYGPGFGPSYATFVPPQNGSYGLTLILRTWSSLSHATFGCFLVYENTFIDQSSISSLGNYLYMETKRPICILSELERPRITFNGSLYKHVKAHNGYPVKVVLVDNLESLAQISCKQNVLYTKCHEPFKLVSHFTVELHLKIKKNGSVHYLPLYDQRDDTMIQSRTFIYGTEFIRLMDGTWHGAILSCETRIMSQKSLEYMKKVLRSSLIQLHTPYSKIQILLDGIKPLKPNSGIVRLERQVNLTCSSDTNVGSFSVRWFVQLTHSRPAGTIQTIRTGTYGTSQPGQSLNLSLPYLLTLEEEIYTATCVLYAPGARLPNPSSAFVNFSLPTLNYNHHWTKADNSWILQHVVFGSVTVLVILLVITCPILAVKLARIPLDSVPQFSNSTNEPLLMRYGFSNLSQPARTSPLRIMENSRSTKPSDFARHDVMKKQPRARFSM</sequence>
<gene>
    <name evidence="2" type="ORF">DEA37_0004532</name>
</gene>
<evidence type="ECO:0000256" key="1">
    <source>
        <dbReference type="SAM" id="Phobius"/>
    </source>
</evidence>
<dbReference type="EMBL" id="QNGE01000183">
    <property type="protein sequence ID" value="KAA3681526.1"/>
    <property type="molecule type" value="Genomic_DNA"/>
</dbReference>
<comment type="caution">
    <text evidence="2">The sequence shown here is derived from an EMBL/GenBank/DDBJ whole genome shotgun (WGS) entry which is preliminary data.</text>
</comment>
<keyword evidence="1" id="KW-1133">Transmembrane helix</keyword>
<feature type="transmembrane region" description="Helical" evidence="1">
    <location>
        <begin position="613"/>
        <end position="634"/>
    </location>
</feature>
<dbReference type="AlphaFoldDB" id="A0A5J4P0S9"/>
<reference evidence="2 3" key="1">
    <citation type="journal article" date="2019" name="Gigascience">
        <title>Whole-genome sequence of the oriental lung fluke Paragonimus westermani.</title>
        <authorList>
            <person name="Oey H."/>
            <person name="Zakrzewski M."/>
            <person name="Narain K."/>
            <person name="Devi K.R."/>
            <person name="Agatsuma T."/>
            <person name="Nawaratna S."/>
            <person name="Gobert G.N."/>
            <person name="Jones M.K."/>
            <person name="Ragan M.A."/>
            <person name="McManus D.P."/>
            <person name="Krause L."/>
        </authorList>
    </citation>
    <scope>NUCLEOTIDE SEQUENCE [LARGE SCALE GENOMIC DNA]</scope>
    <source>
        <strain evidence="2 3">IND2009</strain>
    </source>
</reference>
<protein>
    <submittedName>
        <fullName evidence="2">Uncharacterized protein</fullName>
    </submittedName>
</protein>
<dbReference type="Proteomes" id="UP000324629">
    <property type="component" value="Unassembled WGS sequence"/>
</dbReference>
<keyword evidence="3" id="KW-1185">Reference proteome</keyword>
<accession>A0A5J4P0S9</accession>
<name>A0A5J4P0S9_9TREM</name>
<proteinExistence type="predicted"/>
<evidence type="ECO:0000313" key="3">
    <source>
        <dbReference type="Proteomes" id="UP000324629"/>
    </source>
</evidence>
<organism evidence="2 3">
    <name type="scientific">Paragonimus westermani</name>
    <dbReference type="NCBI Taxonomy" id="34504"/>
    <lineage>
        <taxon>Eukaryota</taxon>
        <taxon>Metazoa</taxon>
        <taxon>Spiralia</taxon>
        <taxon>Lophotrochozoa</taxon>
        <taxon>Platyhelminthes</taxon>
        <taxon>Trematoda</taxon>
        <taxon>Digenea</taxon>
        <taxon>Plagiorchiida</taxon>
        <taxon>Troglotremata</taxon>
        <taxon>Troglotrematidae</taxon>
        <taxon>Paragonimus</taxon>
    </lineage>
</organism>
<keyword evidence="1" id="KW-0472">Membrane</keyword>
<feature type="non-terminal residue" evidence="2">
    <location>
        <position position="703"/>
    </location>
</feature>